<feature type="domain" description="Kinesin motor" evidence="3">
    <location>
        <begin position="20"/>
        <end position="351"/>
    </location>
</feature>
<organism evidence="4 5">
    <name type="scientific">Paramecium pentaurelia</name>
    <dbReference type="NCBI Taxonomy" id="43138"/>
    <lineage>
        <taxon>Eukaryota</taxon>
        <taxon>Sar</taxon>
        <taxon>Alveolata</taxon>
        <taxon>Ciliophora</taxon>
        <taxon>Intramacronucleata</taxon>
        <taxon>Oligohymenophorea</taxon>
        <taxon>Peniculida</taxon>
        <taxon>Parameciidae</taxon>
        <taxon>Paramecium</taxon>
    </lineage>
</organism>
<dbReference type="Pfam" id="PF14739">
    <property type="entry name" value="DUF4472"/>
    <property type="match status" value="1"/>
</dbReference>
<proteinExistence type="inferred from homology"/>
<feature type="coiled-coil region" evidence="2">
    <location>
        <begin position="797"/>
        <end position="831"/>
    </location>
</feature>
<comment type="similarity">
    <text evidence="1">Belongs to the TRAFAC class myosin-kinesin ATPase superfamily. Kinesin family.</text>
</comment>
<dbReference type="SMART" id="SM00129">
    <property type="entry name" value="KISc"/>
    <property type="match status" value="1"/>
</dbReference>
<keyword evidence="5" id="KW-1185">Reference proteome</keyword>
<keyword evidence="2" id="KW-0175">Coiled coil</keyword>
<dbReference type="GO" id="GO:0008017">
    <property type="term" value="F:microtubule binding"/>
    <property type="evidence" value="ECO:0007669"/>
    <property type="project" value="InterPro"/>
</dbReference>
<keyword evidence="1" id="KW-0505">Motor protein</keyword>
<feature type="coiled-coil region" evidence="2">
    <location>
        <begin position="395"/>
        <end position="465"/>
    </location>
</feature>
<evidence type="ECO:0000256" key="1">
    <source>
        <dbReference type="PROSITE-ProRule" id="PRU00283"/>
    </source>
</evidence>
<dbReference type="PANTHER" id="PTHR22106:SF5">
    <property type="entry name" value="COILED-COIL DOMAIN-CONTAINING PROTEIN 78"/>
    <property type="match status" value="1"/>
</dbReference>
<dbReference type="OrthoDB" id="2113965at2759"/>
<name>A0A8S1S3Z5_9CILI</name>
<dbReference type="Proteomes" id="UP000689195">
    <property type="component" value="Unassembled WGS sequence"/>
</dbReference>
<dbReference type="PROSITE" id="PS50067">
    <property type="entry name" value="KINESIN_MOTOR_2"/>
    <property type="match status" value="1"/>
</dbReference>
<gene>
    <name evidence="4" type="ORF">PPENT_87.1.T0020563</name>
</gene>
<evidence type="ECO:0000256" key="2">
    <source>
        <dbReference type="SAM" id="Coils"/>
    </source>
</evidence>
<feature type="coiled-coil region" evidence="2">
    <location>
        <begin position="864"/>
        <end position="954"/>
    </location>
</feature>
<dbReference type="PANTHER" id="PTHR22106">
    <property type="entry name" value="COILED-COIL DOMAIN-CONTAINING PROTEIN 78"/>
    <property type="match status" value="1"/>
</dbReference>
<dbReference type="GO" id="GO:0003777">
    <property type="term" value="F:microtubule motor activity"/>
    <property type="evidence" value="ECO:0007669"/>
    <property type="project" value="InterPro"/>
</dbReference>
<evidence type="ECO:0000313" key="5">
    <source>
        <dbReference type="Proteomes" id="UP000689195"/>
    </source>
</evidence>
<dbReference type="GO" id="GO:0007018">
    <property type="term" value="P:microtubule-based movement"/>
    <property type="evidence" value="ECO:0007669"/>
    <property type="project" value="InterPro"/>
</dbReference>
<feature type="coiled-coil region" evidence="2">
    <location>
        <begin position="495"/>
        <end position="713"/>
    </location>
</feature>
<dbReference type="InterPro" id="IPR001752">
    <property type="entry name" value="Kinesin_motor_dom"/>
</dbReference>
<sequence length="983" mass="114508">MTTTPSVRSRKWFEDVKGELLMPIVRIKPATNFQREDLRINNQNIILTDPNNRILEEFEVPEAYGQEVGLEQIYNERVAPLIQQFIQGFNVSVFAYGSTGAGKSQTIEGNKKEKGIVTLWASTLFAYLQDKVVQTYKEDSVIADYKYEVRMQYLEILDENIMDLCADRKFGERLFVEDHPWDGPIVQGASWHEITKDTELNDRLYKGLKSRDNTSNEFGKVSAKATSLFIIDLKQWFSNKDTQEMVLLKSQATFADLPGSEILVDDAETIRVKQGSTLNKVIIAFTQLIKDLANRQEDYVMYDTSTVTKLGKEIYGSNSYNIGIFCCQHGDPKGSSLALQVFKQARKIMTYPVINNHRVIALLRQFRLEAASSNQVGKKKDTPVASGDSVGVQELLDLKSKVNDYAKQIADMDDEITDLKSKLSALRARFQELVKQKVELQDELIKAEEDKIESAKALLDMELQNTKLQELIIQIQSENNTKKLNDENISDDVRLQKAQQIIQELQDRLREAIDEKREIEMEFMALKKNYMDKLKELENIRLQQENYSLELINLGNENKALQEEISKLYQSDGQTNEQTKMMQEKLKTMTDELREKRETLEFAKAEIERLKVELMKYGLLGAKDKLELDKKRLELDKSSTQIQITQSPNNDDAYKNERMLWESQKMELTHKVKSLQRKVNDDNERIKDLEKQLNDLNGENVKMQLQLDEMRAIYRNKLIQIHKLDPRDELFQTYAAKEREYSQSIEILSKKNKQLQIEMRSIKSYSRQIRYLAEDWAPLGQPLPDILHKGYMILDENELHTQAQKDQEQEIQRLRNKNHILEAELMNVKEAKKIEDPNNATKRLISEIQLLKQSQVSDNNNNNDSSLRRERNDLQEENRRLVQLLKDSNKWDLHKIQQENERLLKIVKEYEMIGPQSGQSKNVQQKIQFYEQLTKQLERERTELVVKATVAEEQLVQLQASMTRVAVDYQKQINELKKKLKIL</sequence>
<protein>
    <recommendedName>
        <fullName evidence="3">Kinesin motor domain-containing protein</fullName>
    </recommendedName>
</protein>
<comment type="caution">
    <text evidence="4">The sequence shown here is derived from an EMBL/GenBank/DDBJ whole genome shotgun (WGS) entry which is preliminary data.</text>
</comment>
<dbReference type="EMBL" id="CAJJDO010000002">
    <property type="protein sequence ID" value="CAD8133699.1"/>
    <property type="molecule type" value="Genomic_DNA"/>
</dbReference>
<reference evidence="4" key="1">
    <citation type="submission" date="2021-01" db="EMBL/GenBank/DDBJ databases">
        <authorList>
            <consortium name="Genoscope - CEA"/>
            <person name="William W."/>
        </authorList>
    </citation>
    <scope>NUCLEOTIDE SEQUENCE</scope>
</reference>
<evidence type="ECO:0000259" key="3">
    <source>
        <dbReference type="PROSITE" id="PS50067"/>
    </source>
</evidence>
<dbReference type="AlphaFoldDB" id="A0A8S1S3Z5"/>
<dbReference type="InterPro" id="IPR029329">
    <property type="entry name" value="DUF4472"/>
</dbReference>
<dbReference type="InterPro" id="IPR039873">
    <property type="entry name" value="CCDC78"/>
</dbReference>
<evidence type="ECO:0000313" key="4">
    <source>
        <dbReference type="EMBL" id="CAD8133699.1"/>
    </source>
</evidence>
<dbReference type="Pfam" id="PF00225">
    <property type="entry name" value="Kinesin"/>
    <property type="match status" value="1"/>
</dbReference>
<keyword evidence="1" id="KW-0547">Nucleotide-binding</keyword>
<dbReference type="GO" id="GO:0005737">
    <property type="term" value="C:cytoplasm"/>
    <property type="evidence" value="ECO:0007669"/>
    <property type="project" value="TreeGrafter"/>
</dbReference>
<feature type="binding site" evidence="1">
    <location>
        <begin position="97"/>
        <end position="104"/>
    </location>
    <ligand>
        <name>ATP</name>
        <dbReference type="ChEBI" id="CHEBI:30616"/>
    </ligand>
</feature>
<accession>A0A8S1S3Z5</accession>
<keyword evidence="1" id="KW-0067">ATP-binding</keyword>
<dbReference type="GO" id="GO:0005524">
    <property type="term" value="F:ATP binding"/>
    <property type="evidence" value="ECO:0007669"/>
    <property type="project" value="UniProtKB-UniRule"/>
</dbReference>